<evidence type="ECO:0008006" key="11">
    <source>
        <dbReference type="Google" id="ProtNLM"/>
    </source>
</evidence>
<dbReference type="GO" id="GO:0005789">
    <property type="term" value="C:endoplasmic reticulum membrane"/>
    <property type="evidence" value="ECO:0007669"/>
    <property type="project" value="UniProtKB-SubCell"/>
</dbReference>
<evidence type="ECO:0000256" key="7">
    <source>
        <dbReference type="ARBA" id="ARBA00023136"/>
    </source>
</evidence>
<dbReference type="InterPro" id="IPR019388">
    <property type="entry name" value="FIT"/>
</dbReference>
<sequence>MVDARHYTLFVITAILIAGTAYSVHQDTYLDTSNPLLTHLPHKLSGTHYFATKTNILNTLFIKKSWAWTSATFLFSYLTSPVQVRTKDRLFKYFTATAIWLLFTSWFFGPALLERFIVVSGGECILALPSGDIVSVPNELCYTRSTITQQTHPHLFPATFSTEDYSLKGWASKPRLRRGHDVSGHVFLLTLSTLFLVDQLRPSFKIRRWTSVHKWAIASNIILIGIWLFATYTTSVYFHSPFEKFTGYLLGLASFVLTQVLFGGNVQIHPRTVPA</sequence>
<evidence type="ECO:0000313" key="10">
    <source>
        <dbReference type="Proteomes" id="UP000807469"/>
    </source>
</evidence>
<dbReference type="Proteomes" id="UP000807469">
    <property type="component" value="Unassembled WGS sequence"/>
</dbReference>
<comment type="caution">
    <text evidence="9">The sequence shown here is derived from an EMBL/GenBank/DDBJ whole genome shotgun (WGS) entry which is preliminary data.</text>
</comment>
<dbReference type="GO" id="GO:0034389">
    <property type="term" value="P:lipid droplet organization"/>
    <property type="evidence" value="ECO:0007669"/>
    <property type="project" value="TreeGrafter"/>
</dbReference>
<dbReference type="GO" id="GO:0010945">
    <property type="term" value="F:coenzyme A diphosphatase activity"/>
    <property type="evidence" value="ECO:0007669"/>
    <property type="project" value="InterPro"/>
</dbReference>
<organism evidence="9 10">
    <name type="scientific">Pholiota conissans</name>
    <dbReference type="NCBI Taxonomy" id="109636"/>
    <lineage>
        <taxon>Eukaryota</taxon>
        <taxon>Fungi</taxon>
        <taxon>Dikarya</taxon>
        <taxon>Basidiomycota</taxon>
        <taxon>Agaricomycotina</taxon>
        <taxon>Agaricomycetes</taxon>
        <taxon>Agaricomycetidae</taxon>
        <taxon>Agaricales</taxon>
        <taxon>Agaricineae</taxon>
        <taxon>Strophariaceae</taxon>
        <taxon>Pholiota</taxon>
    </lineage>
</organism>
<keyword evidence="3" id="KW-0378">Hydrolase</keyword>
<keyword evidence="5 8" id="KW-1133">Transmembrane helix</keyword>
<dbReference type="GO" id="GO:0019915">
    <property type="term" value="P:lipid storage"/>
    <property type="evidence" value="ECO:0007669"/>
    <property type="project" value="InterPro"/>
</dbReference>
<evidence type="ECO:0000256" key="1">
    <source>
        <dbReference type="ARBA" id="ARBA00004477"/>
    </source>
</evidence>
<proteinExistence type="predicted"/>
<dbReference type="PANTHER" id="PTHR23129">
    <property type="entry name" value="ACYL-COENZYME A DIPHOSPHATASE FITM2"/>
    <property type="match status" value="1"/>
</dbReference>
<dbReference type="PANTHER" id="PTHR23129:SF0">
    <property type="entry name" value="ACYL-COENZYME A DIPHOSPHATASE FITM2"/>
    <property type="match status" value="1"/>
</dbReference>
<evidence type="ECO:0000256" key="8">
    <source>
        <dbReference type="SAM" id="Phobius"/>
    </source>
</evidence>
<dbReference type="AlphaFoldDB" id="A0A9P6D6V0"/>
<dbReference type="Pfam" id="PF10261">
    <property type="entry name" value="FIT"/>
    <property type="match status" value="2"/>
</dbReference>
<dbReference type="GO" id="GO:0008654">
    <property type="term" value="P:phospholipid biosynthetic process"/>
    <property type="evidence" value="ECO:0007669"/>
    <property type="project" value="TreeGrafter"/>
</dbReference>
<evidence type="ECO:0000256" key="4">
    <source>
        <dbReference type="ARBA" id="ARBA00022824"/>
    </source>
</evidence>
<feature type="transmembrane region" description="Helical" evidence="8">
    <location>
        <begin position="245"/>
        <end position="262"/>
    </location>
</feature>
<dbReference type="OrthoDB" id="5579088at2759"/>
<evidence type="ECO:0000256" key="3">
    <source>
        <dbReference type="ARBA" id="ARBA00022801"/>
    </source>
</evidence>
<evidence type="ECO:0000256" key="2">
    <source>
        <dbReference type="ARBA" id="ARBA00022692"/>
    </source>
</evidence>
<evidence type="ECO:0000256" key="6">
    <source>
        <dbReference type="ARBA" id="ARBA00023098"/>
    </source>
</evidence>
<keyword evidence="6" id="KW-0443">Lipid metabolism</keyword>
<name>A0A9P6D6V0_9AGAR</name>
<keyword evidence="2 8" id="KW-0812">Transmembrane</keyword>
<keyword evidence="10" id="KW-1185">Reference proteome</keyword>
<feature type="transmembrane region" description="Helical" evidence="8">
    <location>
        <begin position="182"/>
        <end position="200"/>
    </location>
</feature>
<comment type="subcellular location">
    <subcellularLocation>
        <location evidence="1">Endoplasmic reticulum membrane</location>
        <topology evidence="1">Multi-pass membrane protein</topology>
    </subcellularLocation>
</comment>
<keyword evidence="7 8" id="KW-0472">Membrane</keyword>
<feature type="transmembrane region" description="Helical" evidence="8">
    <location>
        <begin position="90"/>
        <end position="108"/>
    </location>
</feature>
<evidence type="ECO:0000256" key="5">
    <source>
        <dbReference type="ARBA" id="ARBA00022989"/>
    </source>
</evidence>
<evidence type="ECO:0000313" key="9">
    <source>
        <dbReference type="EMBL" id="KAF9485964.1"/>
    </source>
</evidence>
<feature type="transmembrane region" description="Helical" evidence="8">
    <location>
        <begin position="60"/>
        <end position="78"/>
    </location>
</feature>
<accession>A0A9P6D6V0</accession>
<protein>
    <recommendedName>
        <fullName evidence="11">Inositol phospholipid synthesis and fat-storage-inducing TM-domain-containing protein</fullName>
    </recommendedName>
</protein>
<dbReference type="EMBL" id="MU155132">
    <property type="protein sequence ID" value="KAF9485964.1"/>
    <property type="molecule type" value="Genomic_DNA"/>
</dbReference>
<gene>
    <name evidence="9" type="ORF">BDN70DRAFT_794808</name>
</gene>
<reference evidence="9" key="1">
    <citation type="submission" date="2020-11" db="EMBL/GenBank/DDBJ databases">
        <authorList>
            <consortium name="DOE Joint Genome Institute"/>
            <person name="Ahrendt S."/>
            <person name="Riley R."/>
            <person name="Andreopoulos W."/>
            <person name="Labutti K."/>
            <person name="Pangilinan J."/>
            <person name="Ruiz-Duenas F.J."/>
            <person name="Barrasa J.M."/>
            <person name="Sanchez-Garcia M."/>
            <person name="Camarero S."/>
            <person name="Miyauchi S."/>
            <person name="Serrano A."/>
            <person name="Linde D."/>
            <person name="Babiker R."/>
            <person name="Drula E."/>
            <person name="Ayuso-Fernandez I."/>
            <person name="Pacheco R."/>
            <person name="Padilla G."/>
            <person name="Ferreira P."/>
            <person name="Barriuso J."/>
            <person name="Kellner H."/>
            <person name="Castanera R."/>
            <person name="Alfaro M."/>
            <person name="Ramirez L."/>
            <person name="Pisabarro A.G."/>
            <person name="Kuo A."/>
            <person name="Tritt A."/>
            <person name="Lipzen A."/>
            <person name="He G."/>
            <person name="Yan M."/>
            <person name="Ng V."/>
            <person name="Cullen D."/>
            <person name="Martin F."/>
            <person name="Rosso M.-N."/>
            <person name="Henrissat B."/>
            <person name="Hibbett D."/>
            <person name="Martinez A.T."/>
            <person name="Grigoriev I.V."/>
        </authorList>
    </citation>
    <scope>NUCLEOTIDE SEQUENCE</scope>
    <source>
        <strain evidence="9">CIRM-BRFM 674</strain>
    </source>
</reference>
<keyword evidence="4" id="KW-0256">Endoplasmic reticulum</keyword>
<feature type="transmembrane region" description="Helical" evidence="8">
    <location>
        <begin position="212"/>
        <end position="233"/>
    </location>
</feature>